<dbReference type="InterPro" id="IPR036812">
    <property type="entry name" value="NAD(P)_OxRdtase_dom_sf"/>
</dbReference>
<name>A0ABT9QS48_9ACTN</name>
<protein>
    <submittedName>
        <fullName evidence="2">Aryl-alcohol dehydrogenase-like predicted oxidoreductase</fullName>
    </submittedName>
</protein>
<feature type="domain" description="NADP-dependent oxidoreductase" evidence="1">
    <location>
        <begin position="15"/>
        <end position="318"/>
    </location>
</feature>
<dbReference type="Gene3D" id="3.20.20.100">
    <property type="entry name" value="NADP-dependent oxidoreductase domain"/>
    <property type="match status" value="1"/>
</dbReference>
<sequence length="342" mass="37484">MKYEQLGATGVFVSRISLGAMSFGGRDSQLWDAVGALDVKETDRMVGTALDHGVNLIDTANVYAEGESEELLGEVLGARRRDVILATKMTARTAPGPNDVGQSRLHIMRSLEDSLRRLRTDHIDLYQIHNLDPLTPFEESLAALDDAVHQGKIRYIGASNLAAWEMMKALGVSERRGWARFSSLQSYYSLAGRDIEREILPVVRDQRLGLLVWSPLAAGLLSGKFDRTGTSDDGARRARFAFPPVNLERAYDIIDVLRQVAARHEVGVSRVALAWVLAQPGVTSAIVGAKRPEQLVENLAAVELELTAQDLAELDAVSALPAEYPGWIIEGFRTDARLPQTA</sequence>
<dbReference type="EMBL" id="JAUSQU010000001">
    <property type="protein sequence ID" value="MDP9848869.1"/>
    <property type="molecule type" value="Genomic_DNA"/>
</dbReference>
<dbReference type="InterPro" id="IPR050523">
    <property type="entry name" value="AKR_Detox_Biosynth"/>
</dbReference>
<dbReference type="PANTHER" id="PTHR43364">
    <property type="entry name" value="NADH-SPECIFIC METHYLGLYOXAL REDUCTASE-RELATED"/>
    <property type="match status" value="1"/>
</dbReference>
<dbReference type="Pfam" id="PF00248">
    <property type="entry name" value="Aldo_ket_red"/>
    <property type="match status" value="1"/>
</dbReference>
<evidence type="ECO:0000313" key="2">
    <source>
        <dbReference type="EMBL" id="MDP9848869.1"/>
    </source>
</evidence>
<evidence type="ECO:0000313" key="3">
    <source>
        <dbReference type="Proteomes" id="UP001225356"/>
    </source>
</evidence>
<dbReference type="InterPro" id="IPR023210">
    <property type="entry name" value="NADP_OxRdtase_dom"/>
</dbReference>
<dbReference type="Proteomes" id="UP001225356">
    <property type="component" value="Unassembled WGS sequence"/>
</dbReference>
<dbReference type="PANTHER" id="PTHR43364:SF18">
    <property type="entry name" value="OXIDOREDUCTASE"/>
    <property type="match status" value="1"/>
</dbReference>
<dbReference type="SUPFAM" id="SSF51430">
    <property type="entry name" value="NAD(P)-linked oxidoreductase"/>
    <property type="match status" value="1"/>
</dbReference>
<gene>
    <name evidence="2" type="ORF">J2853_008080</name>
</gene>
<proteinExistence type="predicted"/>
<dbReference type="CDD" id="cd19091">
    <property type="entry name" value="AKR_PsAKR"/>
    <property type="match status" value="1"/>
</dbReference>
<keyword evidence="3" id="KW-1185">Reference proteome</keyword>
<reference evidence="2 3" key="1">
    <citation type="submission" date="2023-07" db="EMBL/GenBank/DDBJ databases">
        <title>Sequencing the genomes of 1000 actinobacteria strains.</title>
        <authorList>
            <person name="Klenk H.-P."/>
        </authorList>
    </citation>
    <scope>NUCLEOTIDE SEQUENCE [LARGE SCALE GENOMIC DNA]</scope>
    <source>
        <strain evidence="2 3">DSM 46740</strain>
    </source>
</reference>
<dbReference type="RefSeq" id="WP_307566401.1">
    <property type="nucleotide sequence ID" value="NZ_JAUSQU010000001.1"/>
</dbReference>
<comment type="caution">
    <text evidence="2">The sequence shown here is derived from an EMBL/GenBank/DDBJ whole genome shotgun (WGS) entry which is preliminary data.</text>
</comment>
<dbReference type="InterPro" id="IPR020471">
    <property type="entry name" value="AKR"/>
</dbReference>
<organism evidence="2 3">
    <name type="scientific">Streptosporangium lutulentum</name>
    <dbReference type="NCBI Taxonomy" id="1461250"/>
    <lineage>
        <taxon>Bacteria</taxon>
        <taxon>Bacillati</taxon>
        <taxon>Actinomycetota</taxon>
        <taxon>Actinomycetes</taxon>
        <taxon>Streptosporangiales</taxon>
        <taxon>Streptosporangiaceae</taxon>
        <taxon>Streptosporangium</taxon>
    </lineage>
</organism>
<accession>A0ABT9QS48</accession>
<dbReference type="PRINTS" id="PR00069">
    <property type="entry name" value="ALDKETRDTASE"/>
</dbReference>
<evidence type="ECO:0000259" key="1">
    <source>
        <dbReference type="Pfam" id="PF00248"/>
    </source>
</evidence>